<reference evidence="9 10" key="1">
    <citation type="journal article" date="2016" name="Sci. Rep.">
        <title>The genome sequence of the outbreeding globe artichoke constructed de novo incorporating a phase-aware low-pass sequencing strategy of F1 progeny.</title>
        <authorList>
            <person name="Scaglione D."/>
            <person name="Reyes-Chin-Wo S."/>
            <person name="Acquadro A."/>
            <person name="Froenicke L."/>
            <person name="Portis E."/>
            <person name="Beitel C."/>
            <person name="Tirone M."/>
            <person name="Mauro R."/>
            <person name="Lo Monaco A."/>
            <person name="Mauromicale G."/>
            <person name="Faccioli P."/>
            <person name="Cattivelli L."/>
            <person name="Rieseberg L."/>
            <person name="Michelmore R."/>
            <person name="Lanteri S."/>
        </authorList>
    </citation>
    <scope>NUCLEOTIDE SEQUENCE [LARGE SCALE GENOMIC DNA]</scope>
    <source>
        <strain evidence="9">2C</strain>
    </source>
</reference>
<evidence type="ECO:0000256" key="2">
    <source>
        <dbReference type="ARBA" id="ARBA00022448"/>
    </source>
</evidence>
<feature type="transmembrane region" description="Helical" evidence="7">
    <location>
        <begin position="329"/>
        <end position="347"/>
    </location>
</feature>
<feature type="transmembrane region" description="Helical" evidence="7">
    <location>
        <begin position="732"/>
        <end position="752"/>
    </location>
</feature>
<feature type="transmembrane region" description="Helical" evidence="7">
    <location>
        <begin position="544"/>
        <end position="568"/>
    </location>
</feature>
<keyword evidence="2" id="KW-0813">Transport</keyword>
<name>A0A103YJH6_CYNCS</name>
<dbReference type="PANTHER" id="PTHR48017">
    <property type="entry name" value="OS05G0424000 PROTEIN-RELATED"/>
    <property type="match status" value="1"/>
</dbReference>
<feature type="transmembrane region" description="Helical" evidence="7">
    <location>
        <begin position="848"/>
        <end position="868"/>
    </location>
</feature>
<feature type="transmembrane region" description="Helical" evidence="7">
    <location>
        <begin position="772"/>
        <end position="794"/>
    </location>
</feature>
<feature type="transmembrane region" description="Helical" evidence="7">
    <location>
        <begin position="75"/>
        <end position="97"/>
    </location>
</feature>
<keyword evidence="3 7" id="KW-0812">Transmembrane</keyword>
<feature type="transmembrane region" description="Helical" evidence="7">
    <location>
        <begin position="47"/>
        <end position="69"/>
    </location>
</feature>
<evidence type="ECO:0000313" key="10">
    <source>
        <dbReference type="Proteomes" id="UP000243975"/>
    </source>
</evidence>
<feature type="transmembrane region" description="Helical" evidence="7">
    <location>
        <begin position="518"/>
        <end position="537"/>
    </location>
</feature>
<dbReference type="GO" id="GO:0016020">
    <property type="term" value="C:membrane"/>
    <property type="evidence" value="ECO:0007669"/>
    <property type="project" value="UniProtKB-SubCell"/>
</dbReference>
<feature type="transmembrane region" description="Helical" evidence="7">
    <location>
        <begin position="435"/>
        <end position="456"/>
    </location>
</feature>
<feature type="domain" description="Amino acid transporter transmembrane" evidence="8">
    <location>
        <begin position="45"/>
        <end position="459"/>
    </location>
</feature>
<sequence>MAGSIEEDLSPLIEHSHSSPDHQSHIVTHRTGLLTGRSECKRGVTGTIWTAIAHIITGVMGAGVLSLGWSLAQLGWLFGTLAILVFALVTGVSTSILSDCYRSPDSELGPDRHTSFLQAVRFYLGERNQKICAVFFNESLFGNDIAYTIATATSIRAILKSNCYHEQGHDAACKYPDSIYMLLFGLVQIVMSQIPNFHNMAWLSVVAAMMSIAYSTVGLGLGLAKVIENGEIKGRIGGVPSASAAYKTWLVFQGLGDIAFAYPYSMILLEIQDTLQSPPSETVTMKKASKSAIIITTVFYLCCGGFGYAAFGNMTPGNLLTGFGFYEPYWLVDFANACVVLHLVGGYQRHPDSRFVNEFYTLNLPSLPAFQVNLFRLCFRSLYVVTTTAIAMLFPYFNQVLGVLGALSFWPLTIYFPVEMYFVQRNIAPWTRKWVALRSFSIACFLVSALAFIGSLEGLVSARFQDPEELITTSKNPIPVARLELASEENPQRPQTKLMEEGAGEAPLLLLHKRSGDVWTAFAHIITGVIGSGVLALSWSVAQLGWVAGPVSLVLFALVSLLNASLLLNLHLYPDPNNGVTIINRSYLQAVENILGEAIEQSNCYHENGHEADCEYGIKTYMILFGIVQIIASQIPNFHCTKWLSVIAAVMSFAYSFIGSGLGLAQTIGNGKVKGSIGGVSTDEPIQKVWLVAQAIGDIAFSYPFPLIFLEIQSTLKSPAPEEVTMKNASRIAVFTTTVFYLCCGGFGYAAFGNSTPGNILTGFGFYEPYWLIDFANACVFLHLIFSQTLYGIVERWYAEKYLESESTSNRIFRMRRNPFRFCFRISYVVLTTSIAMVFPYFNEVVAFAGSVTFWPLVVYFPVEMYFVRKRIAPWTGKWIALRIFTVVCLFVSIFAFVGSIQGLIAKRFG</sequence>
<proteinExistence type="predicted"/>
<feature type="transmembrane region" description="Helical" evidence="7">
    <location>
        <begin position="201"/>
        <end position="224"/>
    </location>
</feature>
<organism evidence="9 10">
    <name type="scientific">Cynara cardunculus var. scolymus</name>
    <name type="common">Globe artichoke</name>
    <name type="synonym">Cynara scolymus</name>
    <dbReference type="NCBI Taxonomy" id="59895"/>
    <lineage>
        <taxon>Eukaryota</taxon>
        <taxon>Viridiplantae</taxon>
        <taxon>Streptophyta</taxon>
        <taxon>Embryophyta</taxon>
        <taxon>Tracheophyta</taxon>
        <taxon>Spermatophyta</taxon>
        <taxon>Magnoliopsida</taxon>
        <taxon>eudicotyledons</taxon>
        <taxon>Gunneridae</taxon>
        <taxon>Pentapetalae</taxon>
        <taxon>asterids</taxon>
        <taxon>campanulids</taxon>
        <taxon>Asterales</taxon>
        <taxon>Asteraceae</taxon>
        <taxon>Carduoideae</taxon>
        <taxon>Cardueae</taxon>
        <taxon>Carduinae</taxon>
        <taxon>Cynara</taxon>
    </lineage>
</organism>
<dbReference type="STRING" id="59895.A0A103YJH6"/>
<comment type="caution">
    <text evidence="9">The sequence shown here is derived from an EMBL/GenBank/DDBJ whole genome shotgun (WGS) entry which is preliminary data.</text>
</comment>
<feature type="transmembrane region" description="Helical" evidence="7">
    <location>
        <begin position="403"/>
        <end position="423"/>
    </location>
</feature>
<evidence type="ECO:0000256" key="3">
    <source>
        <dbReference type="ARBA" id="ARBA00022692"/>
    </source>
</evidence>
<dbReference type="InterPro" id="IPR013057">
    <property type="entry name" value="AA_transpt_TM"/>
</dbReference>
<feature type="domain" description="Amino acid transporter transmembrane" evidence="8">
    <location>
        <begin position="516"/>
        <end position="598"/>
    </location>
</feature>
<feature type="transmembrane region" description="Helical" evidence="7">
    <location>
        <begin position="644"/>
        <end position="669"/>
    </location>
</feature>
<dbReference type="EMBL" id="LEKV01001024">
    <property type="protein sequence ID" value="KVI10295.1"/>
    <property type="molecule type" value="Genomic_DNA"/>
</dbReference>
<keyword evidence="6 7" id="KW-0472">Membrane</keyword>
<evidence type="ECO:0000256" key="6">
    <source>
        <dbReference type="ARBA" id="ARBA00023136"/>
    </source>
</evidence>
<keyword evidence="4" id="KW-0029">Amino-acid transport</keyword>
<evidence type="ECO:0000256" key="4">
    <source>
        <dbReference type="ARBA" id="ARBA00022970"/>
    </source>
</evidence>
<feature type="transmembrane region" description="Helical" evidence="7">
    <location>
        <begin position="880"/>
        <end position="905"/>
    </location>
</feature>
<feature type="transmembrane region" description="Helical" evidence="7">
    <location>
        <begin position="377"/>
        <end position="397"/>
    </location>
</feature>
<evidence type="ECO:0000256" key="7">
    <source>
        <dbReference type="SAM" id="Phobius"/>
    </source>
</evidence>
<gene>
    <name evidence="9" type="ORF">Ccrd_011302</name>
</gene>
<evidence type="ECO:0000313" key="9">
    <source>
        <dbReference type="EMBL" id="KVI10295.1"/>
    </source>
</evidence>
<evidence type="ECO:0000259" key="8">
    <source>
        <dbReference type="Pfam" id="PF01490"/>
    </source>
</evidence>
<evidence type="ECO:0000256" key="1">
    <source>
        <dbReference type="ARBA" id="ARBA00004370"/>
    </source>
</evidence>
<dbReference type="AlphaFoldDB" id="A0A103YJH6"/>
<feature type="transmembrane region" description="Helical" evidence="7">
    <location>
        <begin position="822"/>
        <end position="842"/>
    </location>
</feature>
<comment type="subcellular location">
    <subcellularLocation>
        <location evidence="1">Membrane</location>
    </subcellularLocation>
</comment>
<dbReference type="GO" id="GO:0006865">
    <property type="term" value="P:amino acid transport"/>
    <property type="evidence" value="ECO:0007669"/>
    <property type="project" value="UniProtKB-KW"/>
</dbReference>
<accession>A0A103YJH6</accession>
<feature type="transmembrane region" description="Helical" evidence="7">
    <location>
        <begin position="292"/>
        <end position="309"/>
    </location>
</feature>
<dbReference type="Proteomes" id="UP000243975">
    <property type="component" value="Unassembled WGS sequence"/>
</dbReference>
<keyword evidence="5 7" id="KW-1133">Transmembrane helix</keyword>
<dbReference type="Pfam" id="PF01490">
    <property type="entry name" value="Aa_trans"/>
    <property type="match status" value="3"/>
</dbReference>
<evidence type="ECO:0000256" key="5">
    <source>
        <dbReference type="ARBA" id="ARBA00022989"/>
    </source>
</evidence>
<protein>
    <recommendedName>
        <fullName evidence="8">Amino acid transporter transmembrane domain-containing protein</fullName>
    </recommendedName>
</protein>
<feature type="domain" description="Amino acid transporter transmembrane" evidence="8">
    <location>
        <begin position="606"/>
        <end position="905"/>
    </location>
</feature>
<dbReference type="Gramene" id="KVI10295">
    <property type="protein sequence ID" value="KVI10295"/>
    <property type="gene ID" value="Ccrd_011302"/>
</dbReference>
<keyword evidence="10" id="KW-1185">Reference proteome</keyword>